<dbReference type="Pfam" id="PF02729">
    <property type="entry name" value="OTCace_N"/>
    <property type="match status" value="1"/>
</dbReference>
<protein>
    <recommendedName>
        <fullName evidence="2">ornithine carbamoyltransferase</fullName>
        <ecNumber evidence="2">2.1.3.3</ecNumber>
    </recommendedName>
</protein>
<dbReference type="PRINTS" id="PR00102">
    <property type="entry name" value="OTCASE"/>
</dbReference>
<comment type="similarity">
    <text evidence="1">Belongs to the aspartate/ornithine carbamoyltransferase superfamily. OTCase family.</text>
</comment>
<evidence type="ECO:0000313" key="7">
    <source>
        <dbReference type="EMBL" id="CAD8434699.1"/>
    </source>
</evidence>
<accession>A0A7S0CV34</accession>
<feature type="domain" description="Aspartate/ornithine carbamoyltransferase Asp/Orn-binding" evidence="5">
    <location>
        <begin position="169"/>
        <end position="325"/>
    </location>
</feature>
<dbReference type="InterPro" id="IPR036901">
    <property type="entry name" value="Asp/Orn_carbamoylTrfase_sf"/>
</dbReference>
<dbReference type="InterPro" id="IPR006130">
    <property type="entry name" value="Asp/Orn_carbamoylTrfase"/>
</dbReference>
<evidence type="ECO:0000259" key="6">
    <source>
        <dbReference type="Pfam" id="PF02729"/>
    </source>
</evidence>
<dbReference type="NCBIfam" id="TIGR00658">
    <property type="entry name" value="orni_carb_tr"/>
    <property type="match status" value="1"/>
</dbReference>
<dbReference type="PANTHER" id="PTHR45753:SF3">
    <property type="entry name" value="ORNITHINE TRANSCARBAMYLASE, MITOCHONDRIAL"/>
    <property type="match status" value="1"/>
</dbReference>
<dbReference type="InterPro" id="IPR002292">
    <property type="entry name" value="Orn/put_carbamltrans"/>
</dbReference>
<keyword evidence="3 4" id="KW-0808">Transferase</keyword>
<dbReference type="AlphaFoldDB" id="A0A7S0CV34"/>
<dbReference type="Pfam" id="PF00185">
    <property type="entry name" value="OTCace"/>
    <property type="match status" value="1"/>
</dbReference>
<dbReference type="GO" id="GO:0004585">
    <property type="term" value="F:ornithine carbamoyltransferase activity"/>
    <property type="evidence" value="ECO:0007669"/>
    <property type="project" value="UniProtKB-EC"/>
</dbReference>
<dbReference type="EC" id="2.1.3.3" evidence="2"/>
<sequence length="331" mass="36254">MRLACPALRPRRSRGARYLSSVPLRHVKTISSFTSEEILSIVNLAGEMKSNPAKFKDSLSQKTLLMLFEKPSLRTRVSFETGMTQMGGHAIFYSIADSPLGKKESLSDTGKVLSRYANLIMARVNKRSDIAELADVATVPVINALDDYAHPCQMLADLQTIIEQKGSPKGLKLSFFGDVANNVTYDLMRLGSLIGMKIAVCGPVDKGSNYAVEESVMDECSKLGGDVLVTTDVKEAAQGSDIVYCDSWMSYGIPDTEAEERKDIFMPYQVSAKVMSMTKPDSIFMNCLPAARGLEQTADVIDGEKSVVFDQAENRLHAQKALLHVLAHGFP</sequence>
<evidence type="ECO:0000256" key="3">
    <source>
        <dbReference type="ARBA" id="ARBA00022679"/>
    </source>
</evidence>
<evidence type="ECO:0000256" key="2">
    <source>
        <dbReference type="ARBA" id="ARBA00013007"/>
    </source>
</evidence>
<dbReference type="PRINTS" id="PR00100">
    <property type="entry name" value="AOTCASE"/>
</dbReference>
<dbReference type="GO" id="GO:0016597">
    <property type="term" value="F:amino acid binding"/>
    <property type="evidence" value="ECO:0007669"/>
    <property type="project" value="InterPro"/>
</dbReference>
<evidence type="ECO:0000256" key="1">
    <source>
        <dbReference type="ARBA" id="ARBA00007805"/>
    </source>
</evidence>
<organism evidence="7">
    <name type="scientific">Amorphochlora amoebiformis</name>
    <dbReference type="NCBI Taxonomy" id="1561963"/>
    <lineage>
        <taxon>Eukaryota</taxon>
        <taxon>Sar</taxon>
        <taxon>Rhizaria</taxon>
        <taxon>Cercozoa</taxon>
        <taxon>Chlorarachniophyceae</taxon>
        <taxon>Amorphochlora</taxon>
    </lineage>
</organism>
<name>A0A7S0CV34_9EUKA</name>
<dbReference type="FunFam" id="3.40.50.1370:FF:000008">
    <property type="entry name" value="Ornithine carbamoyltransferase"/>
    <property type="match status" value="1"/>
</dbReference>
<evidence type="ECO:0000259" key="5">
    <source>
        <dbReference type="Pfam" id="PF00185"/>
    </source>
</evidence>
<dbReference type="InterPro" id="IPR006131">
    <property type="entry name" value="Asp_carbamoyltransf_Asp/Orn-bd"/>
</dbReference>
<dbReference type="EMBL" id="HBEM01004551">
    <property type="protein sequence ID" value="CAD8434699.1"/>
    <property type="molecule type" value="Transcribed_RNA"/>
</dbReference>
<dbReference type="InterPro" id="IPR006132">
    <property type="entry name" value="Asp/Orn_carbamoyltranf_P-bd"/>
</dbReference>
<dbReference type="GO" id="GO:0019240">
    <property type="term" value="P:citrulline biosynthetic process"/>
    <property type="evidence" value="ECO:0007669"/>
    <property type="project" value="TreeGrafter"/>
</dbReference>
<reference evidence="7" key="1">
    <citation type="submission" date="2021-01" db="EMBL/GenBank/DDBJ databases">
        <authorList>
            <person name="Corre E."/>
            <person name="Pelletier E."/>
            <person name="Niang G."/>
            <person name="Scheremetjew M."/>
            <person name="Finn R."/>
            <person name="Kale V."/>
            <person name="Holt S."/>
            <person name="Cochrane G."/>
            <person name="Meng A."/>
            <person name="Brown T."/>
            <person name="Cohen L."/>
        </authorList>
    </citation>
    <scope>NUCLEOTIDE SEQUENCE</scope>
    <source>
        <strain evidence="7">CCMP2058</strain>
    </source>
</reference>
<dbReference type="SUPFAM" id="SSF53671">
    <property type="entry name" value="Aspartate/ornithine carbamoyltransferase"/>
    <property type="match status" value="1"/>
</dbReference>
<proteinExistence type="inferred from homology"/>
<dbReference type="PANTHER" id="PTHR45753">
    <property type="entry name" value="ORNITHINE CARBAMOYLTRANSFERASE, MITOCHONDRIAL"/>
    <property type="match status" value="1"/>
</dbReference>
<evidence type="ECO:0000256" key="4">
    <source>
        <dbReference type="RuleBase" id="RU003634"/>
    </source>
</evidence>
<gene>
    <name evidence="7" type="ORF">LAMO00422_LOCUS3193</name>
</gene>
<dbReference type="NCBIfam" id="NF001986">
    <property type="entry name" value="PRK00779.1"/>
    <property type="match status" value="1"/>
</dbReference>
<dbReference type="GO" id="GO:0042450">
    <property type="term" value="P:L-arginine biosynthetic process via ornithine"/>
    <property type="evidence" value="ECO:0007669"/>
    <property type="project" value="TreeGrafter"/>
</dbReference>
<dbReference type="Gene3D" id="3.40.50.1370">
    <property type="entry name" value="Aspartate/ornithine carbamoyltransferase"/>
    <property type="match status" value="2"/>
</dbReference>
<feature type="domain" description="Aspartate/ornithine carbamoyltransferase carbamoyl-P binding" evidence="6">
    <location>
        <begin position="25"/>
        <end position="163"/>
    </location>
</feature>